<dbReference type="PANTHER" id="PTHR34997">
    <property type="entry name" value="AM15"/>
    <property type="match status" value="1"/>
</dbReference>
<reference evidence="8" key="1">
    <citation type="journal article" date="2023" name="Mol. Phylogenet. Evol.">
        <title>Genome-scale phylogeny and comparative genomics of the fungal order Sordariales.</title>
        <authorList>
            <person name="Hensen N."/>
            <person name="Bonometti L."/>
            <person name="Westerberg I."/>
            <person name="Brannstrom I.O."/>
            <person name="Guillou S."/>
            <person name="Cros-Aarteil S."/>
            <person name="Calhoun S."/>
            <person name="Haridas S."/>
            <person name="Kuo A."/>
            <person name="Mondo S."/>
            <person name="Pangilinan J."/>
            <person name="Riley R."/>
            <person name="LaButti K."/>
            <person name="Andreopoulos B."/>
            <person name="Lipzen A."/>
            <person name="Chen C."/>
            <person name="Yan M."/>
            <person name="Daum C."/>
            <person name="Ng V."/>
            <person name="Clum A."/>
            <person name="Steindorff A."/>
            <person name="Ohm R.A."/>
            <person name="Martin F."/>
            <person name="Silar P."/>
            <person name="Natvig D.O."/>
            <person name="Lalanne C."/>
            <person name="Gautier V."/>
            <person name="Ament-Velasquez S.L."/>
            <person name="Kruys A."/>
            <person name="Hutchinson M.I."/>
            <person name="Powell A.J."/>
            <person name="Barry K."/>
            <person name="Miller A.N."/>
            <person name="Grigoriev I.V."/>
            <person name="Debuchy R."/>
            <person name="Gladieux P."/>
            <person name="Hiltunen Thoren M."/>
            <person name="Johannesson H."/>
        </authorList>
    </citation>
    <scope>NUCLEOTIDE SEQUENCE</scope>
    <source>
        <strain evidence="8">CBS 990.96</strain>
    </source>
</reference>
<evidence type="ECO:0000313" key="9">
    <source>
        <dbReference type="Proteomes" id="UP001301958"/>
    </source>
</evidence>
<keyword evidence="1 4" id="KW-0147">Chitin-binding</keyword>
<comment type="caution">
    <text evidence="8">The sequence shown here is derived from an EMBL/GenBank/DDBJ whole genome shotgun (WGS) entry which is preliminary data.</text>
</comment>
<keyword evidence="9" id="KW-1185">Reference proteome</keyword>
<dbReference type="Gene3D" id="3.30.60.10">
    <property type="entry name" value="Endochitinase-like"/>
    <property type="match status" value="1"/>
</dbReference>
<evidence type="ECO:0000256" key="2">
    <source>
        <dbReference type="ARBA" id="ARBA00023026"/>
    </source>
</evidence>
<dbReference type="Pfam" id="PF01476">
    <property type="entry name" value="LysM"/>
    <property type="match status" value="2"/>
</dbReference>
<evidence type="ECO:0000259" key="6">
    <source>
        <dbReference type="PROSITE" id="PS50941"/>
    </source>
</evidence>
<dbReference type="PROSITE" id="PS50941">
    <property type="entry name" value="CHIT_BIND_I_2"/>
    <property type="match status" value="1"/>
</dbReference>
<evidence type="ECO:0000256" key="1">
    <source>
        <dbReference type="ARBA" id="ARBA00022669"/>
    </source>
</evidence>
<keyword evidence="4" id="KW-1015">Disulfide bond</keyword>
<comment type="similarity">
    <text evidence="3">Belongs to the secreted LysM effector family.</text>
</comment>
<keyword evidence="2" id="KW-0843">Virulence</keyword>
<evidence type="ECO:0000256" key="4">
    <source>
        <dbReference type="PROSITE-ProRule" id="PRU00261"/>
    </source>
</evidence>
<feature type="disulfide bond" evidence="4">
    <location>
        <begin position="102"/>
        <end position="117"/>
    </location>
</feature>
<dbReference type="EMBL" id="MU865387">
    <property type="protein sequence ID" value="KAK4224634.1"/>
    <property type="molecule type" value="Genomic_DNA"/>
</dbReference>
<keyword evidence="5" id="KW-0732">Signal</keyword>
<dbReference type="Gene3D" id="3.10.350.10">
    <property type="entry name" value="LysM domain"/>
    <property type="match status" value="2"/>
</dbReference>
<gene>
    <name evidence="8" type="ORF">QBC38DRAFT_511620</name>
</gene>
<dbReference type="Proteomes" id="UP001301958">
    <property type="component" value="Unassembled WGS sequence"/>
</dbReference>
<dbReference type="InterPro" id="IPR001002">
    <property type="entry name" value="Chitin-bd_1"/>
</dbReference>
<evidence type="ECO:0000256" key="5">
    <source>
        <dbReference type="SAM" id="SignalP"/>
    </source>
</evidence>
<dbReference type="CDD" id="cd11618">
    <property type="entry name" value="ChtBD1_1"/>
    <property type="match status" value="1"/>
</dbReference>
<dbReference type="GO" id="GO:0008061">
    <property type="term" value="F:chitin binding"/>
    <property type="evidence" value="ECO:0007669"/>
    <property type="project" value="UniProtKB-UniRule"/>
</dbReference>
<organism evidence="8 9">
    <name type="scientific">Podospora fimiseda</name>
    <dbReference type="NCBI Taxonomy" id="252190"/>
    <lineage>
        <taxon>Eukaryota</taxon>
        <taxon>Fungi</taxon>
        <taxon>Dikarya</taxon>
        <taxon>Ascomycota</taxon>
        <taxon>Pezizomycotina</taxon>
        <taxon>Sordariomycetes</taxon>
        <taxon>Sordariomycetidae</taxon>
        <taxon>Sordariales</taxon>
        <taxon>Podosporaceae</taxon>
        <taxon>Podospora</taxon>
    </lineage>
</organism>
<proteinExistence type="inferred from homology"/>
<dbReference type="SUPFAM" id="SSF54106">
    <property type="entry name" value="LysM domain"/>
    <property type="match status" value="1"/>
</dbReference>
<evidence type="ECO:0000256" key="3">
    <source>
        <dbReference type="ARBA" id="ARBA00044955"/>
    </source>
</evidence>
<feature type="disulfide bond" evidence="4">
    <location>
        <begin position="116"/>
        <end position="130"/>
    </location>
</feature>
<accession>A0AAN7BJR7</accession>
<evidence type="ECO:0000313" key="8">
    <source>
        <dbReference type="EMBL" id="KAK4224634.1"/>
    </source>
</evidence>
<comment type="caution">
    <text evidence="4">Lacks conserved residue(s) required for the propagation of feature annotation.</text>
</comment>
<dbReference type="SUPFAM" id="SSF57016">
    <property type="entry name" value="Plant lectins/antimicrobial peptides"/>
    <property type="match status" value="1"/>
</dbReference>
<protein>
    <recommendedName>
        <fullName evidence="10">Carbohydrate-binding module family 18 protein</fullName>
    </recommendedName>
</protein>
<dbReference type="SMART" id="SM00257">
    <property type="entry name" value="LysM"/>
    <property type="match status" value="2"/>
</dbReference>
<dbReference type="PANTHER" id="PTHR34997:SF1">
    <property type="entry name" value="PEPTIDOGLYCAN-BINDING LYSIN DOMAIN"/>
    <property type="match status" value="1"/>
</dbReference>
<feature type="domain" description="Chitin-binding type-1" evidence="6">
    <location>
        <begin position="99"/>
        <end position="143"/>
    </location>
</feature>
<dbReference type="InterPro" id="IPR052210">
    <property type="entry name" value="LysM1-like"/>
</dbReference>
<evidence type="ECO:0000259" key="7">
    <source>
        <dbReference type="PROSITE" id="PS51782"/>
    </source>
</evidence>
<feature type="chain" id="PRO_5043019652" description="Carbohydrate-binding module family 18 protein" evidence="5">
    <location>
        <begin position="23"/>
        <end position="415"/>
    </location>
</feature>
<name>A0AAN7BJR7_9PEZI</name>
<reference evidence="8" key="2">
    <citation type="submission" date="2023-05" db="EMBL/GenBank/DDBJ databases">
        <authorList>
            <consortium name="Lawrence Berkeley National Laboratory"/>
            <person name="Steindorff A."/>
            <person name="Hensen N."/>
            <person name="Bonometti L."/>
            <person name="Westerberg I."/>
            <person name="Brannstrom I.O."/>
            <person name="Guillou S."/>
            <person name="Cros-Aarteil S."/>
            <person name="Calhoun S."/>
            <person name="Haridas S."/>
            <person name="Kuo A."/>
            <person name="Mondo S."/>
            <person name="Pangilinan J."/>
            <person name="Riley R."/>
            <person name="Labutti K."/>
            <person name="Andreopoulos B."/>
            <person name="Lipzen A."/>
            <person name="Chen C."/>
            <person name="Yanf M."/>
            <person name="Daum C."/>
            <person name="Ng V."/>
            <person name="Clum A."/>
            <person name="Ohm R."/>
            <person name="Martin F."/>
            <person name="Silar P."/>
            <person name="Natvig D."/>
            <person name="Lalanne C."/>
            <person name="Gautier V."/>
            <person name="Ament-Velasquez S.L."/>
            <person name="Kruys A."/>
            <person name="Hutchinson M.I."/>
            <person name="Powell A.J."/>
            <person name="Barry K."/>
            <person name="Miller A.N."/>
            <person name="Grigoriev I.V."/>
            <person name="Debuchy R."/>
            <person name="Gladieux P."/>
            <person name="Thoren M.H."/>
            <person name="Johannesson H."/>
        </authorList>
    </citation>
    <scope>NUCLEOTIDE SEQUENCE</scope>
    <source>
        <strain evidence="8">CBS 990.96</strain>
    </source>
</reference>
<dbReference type="InterPro" id="IPR036861">
    <property type="entry name" value="Endochitinase-like_sf"/>
</dbReference>
<dbReference type="InterPro" id="IPR036779">
    <property type="entry name" value="LysM_dom_sf"/>
</dbReference>
<dbReference type="CDD" id="cd00118">
    <property type="entry name" value="LysM"/>
    <property type="match status" value="2"/>
</dbReference>
<feature type="domain" description="LysM" evidence="7">
    <location>
        <begin position="26"/>
        <end position="71"/>
    </location>
</feature>
<dbReference type="InterPro" id="IPR018392">
    <property type="entry name" value="LysM"/>
</dbReference>
<evidence type="ECO:0008006" key="10">
    <source>
        <dbReference type="Google" id="ProtNLM"/>
    </source>
</evidence>
<dbReference type="PROSITE" id="PS51782">
    <property type="entry name" value="LYSM"/>
    <property type="match status" value="1"/>
</dbReference>
<feature type="signal peptide" evidence="5">
    <location>
        <begin position="1"/>
        <end position="22"/>
    </location>
</feature>
<sequence>MVSSTTLRGLFASALLFSGASAACSKYIEAHRGDTCASLAQEAGITVGQFIQSNPGIPSCDSLVAGAFYCIEGKADTAPTPSTSAAPTQPTSGLKVSTDGNCGSGVTCQGSAFGNCCSAYGFCGSTSDHCLGNCQAAFGSCGQGAISSVTQSPPITTPPPAGSVTVTVTSTVGVTRTALITSTVTTTTASTVLTTSTVRVTATATATATATSTATVTNTILTTAVVTNTIPVTVTNTVPVTSTTVQTIRTIVTLTNTIIETSQATVTATSTVRTTQTVLSTSVVQVTRTTQVPVTVTSTDYDIVTLTTVLTSWETLTSFKTSTITTTSTRTIQTVIPVTETLTSRNYAIIREDDTCRSLAQRYNLTLLDFYALNPSVSKNNIIGGLLCTLDLLLSGLCQINCDALWEGWYVCVGK</sequence>
<dbReference type="AlphaFoldDB" id="A0AAN7BJR7"/>